<evidence type="ECO:0000256" key="15">
    <source>
        <dbReference type="SAM" id="Phobius"/>
    </source>
</evidence>
<evidence type="ECO:0000256" key="12">
    <source>
        <dbReference type="ARBA" id="ARBA00023180"/>
    </source>
</evidence>
<evidence type="ECO:0000256" key="1">
    <source>
        <dbReference type="ARBA" id="ARBA00004141"/>
    </source>
</evidence>
<feature type="transmembrane region" description="Helical" evidence="15">
    <location>
        <begin position="698"/>
        <end position="717"/>
    </location>
</feature>
<proteinExistence type="predicted"/>
<keyword evidence="6 15" id="KW-0812">Transmembrane</keyword>
<accession>A0ABP0S3T8</accession>
<feature type="region of interest" description="Disordered" evidence="14">
    <location>
        <begin position="413"/>
        <end position="473"/>
    </location>
</feature>
<evidence type="ECO:0000256" key="10">
    <source>
        <dbReference type="ARBA" id="ARBA00023065"/>
    </source>
</evidence>
<keyword evidence="13" id="KW-0407">Ion channel</keyword>
<evidence type="ECO:0000313" key="17">
    <source>
        <dbReference type="EMBL" id="CAK9107043.1"/>
    </source>
</evidence>
<gene>
    <name evidence="17" type="ORF">CCMP2556_LOCUS49992</name>
</gene>
<keyword evidence="5" id="KW-0107">Calcium channel</keyword>
<feature type="transmembrane region" description="Helical" evidence="15">
    <location>
        <begin position="779"/>
        <end position="801"/>
    </location>
</feature>
<name>A0ABP0S3T8_9DINO</name>
<dbReference type="EMBL" id="CAXAMN010026917">
    <property type="protein sequence ID" value="CAK9107043.1"/>
    <property type="molecule type" value="Genomic_DNA"/>
</dbReference>
<feature type="transmembrane region" description="Helical" evidence="15">
    <location>
        <begin position="117"/>
        <end position="136"/>
    </location>
</feature>
<evidence type="ECO:0000256" key="7">
    <source>
        <dbReference type="ARBA" id="ARBA00022837"/>
    </source>
</evidence>
<organism evidence="17 18">
    <name type="scientific">Durusdinium trenchii</name>
    <dbReference type="NCBI Taxonomy" id="1381693"/>
    <lineage>
        <taxon>Eukaryota</taxon>
        <taxon>Sar</taxon>
        <taxon>Alveolata</taxon>
        <taxon>Dinophyceae</taxon>
        <taxon>Suessiales</taxon>
        <taxon>Symbiodiniaceae</taxon>
        <taxon>Durusdinium</taxon>
    </lineage>
</organism>
<evidence type="ECO:0000256" key="5">
    <source>
        <dbReference type="ARBA" id="ARBA00022673"/>
    </source>
</evidence>
<feature type="domain" description="EF-hand" evidence="16">
    <location>
        <begin position="291"/>
        <end position="326"/>
    </location>
</feature>
<feature type="transmembrane region" description="Helical" evidence="15">
    <location>
        <begin position="586"/>
        <end position="608"/>
    </location>
</feature>
<feature type="region of interest" description="Disordered" evidence="14">
    <location>
        <begin position="513"/>
        <end position="538"/>
    </location>
</feature>
<dbReference type="Gene3D" id="1.10.238.10">
    <property type="entry name" value="EF-hand"/>
    <property type="match status" value="2"/>
</dbReference>
<keyword evidence="11 15" id="KW-0472">Membrane</keyword>
<feature type="compositionally biased region" description="Low complexity" evidence="14">
    <location>
        <begin position="452"/>
        <end position="465"/>
    </location>
</feature>
<feature type="compositionally biased region" description="Basic and acidic residues" evidence="14">
    <location>
        <begin position="517"/>
        <end position="527"/>
    </location>
</feature>
<keyword evidence="10" id="KW-0406">Ion transport</keyword>
<keyword evidence="9 15" id="KW-1133">Transmembrane helix</keyword>
<reference evidence="17 18" key="1">
    <citation type="submission" date="2024-02" db="EMBL/GenBank/DDBJ databases">
        <authorList>
            <person name="Chen Y."/>
            <person name="Shah S."/>
            <person name="Dougan E. K."/>
            <person name="Thang M."/>
            <person name="Chan C."/>
        </authorList>
    </citation>
    <scope>NUCLEOTIDE SEQUENCE [LARGE SCALE GENOMIC DNA]</scope>
</reference>
<feature type="transmembrane region" description="Helical" evidence="15">
    <location>
        <begin position="195"/>
        <end position="215"/>
    </location>
</feature>
<comment type="subcellular location">
    <subcellularLocation>
        <location evidence="1">Membrane</location>
        <topology evidence="1">Multi-pass membrane protein</topology>
    </subcellularLocation>
</comment>
<evidence type="ECO:0000256" key="11">
    <source>
        <dbReference type="ARBA" id="ARBA00023136"/>
    </source>
</evidence>
<evidence type="ECO:0000256" key="3">
    <source>
        <dbReference type="ARBA" id="ARBA00022553"/>
    </source>
</evidence>
<evidence type="ECO:0000256" key="14">
    <source>
        <dbReference type="SAM" id="MobiDB-lite"/>
    </source>
</evidence>
<dbReference type="InterPro" id="IPR002048">
    <property type="entry name" value="EF_hand_dom"/>
</dbReference>
<dbReference type="SUPFAM" id="SSF81324">
    <property type="entry name" value="Voltage-gated potassium channels"/>
    <property type="match status" value="2"/>
</dbReference>
<feature type="transmembrane region" description="Helical" evidence="15">
    <location>
        <begin position="551"/>
        <end position="574"/>
    </location>
</feature>
<evidence type="ECO:0000259" key="16">
    <source>
        <dbReference type="PROSITE" id="PS50222"/>
    </source>
</evidence>
<feature type="compositionally biased region" description="Low complexity" evidence="14">
    <location>
        <begin position="413"/>
        <end position="428"/>
    </location>
</feature>
<evidence type="ECO:0000256" key="9">
    <source>
        <dbReference type="ARBA" id="ARBA00022989"/>
    </source>
</evidence>
<evidence type="ECO:0000256" key="13">
    <source>
        <dbReference type="ARBA" id="ARBA00023303"/>
    </source>
</evidence>
<evidence type="ECO:0000256" key="8">
    <source>
        <dbReference type="ARBA" id="ARBA00022882"/>
    </source>
</evidence>
<evidence type="ECO:0000313" key="18">
    <source>
        <dbReference type="Proteomes" id="UP001642484"/>
    </source>
</evidence>
<dbReference type="InterPro" id="IPR050599">
    <property type="entry name" value="VDCC_alpha-1_subunit"/>
</dbReference>
<evidence type="ECO:0000256" key="2">
    <source>
        <dbReference type="ARBA" id="ARBA00022448"/>
    </source>
</evidence>
<evidence type="ECO:0000256" key="4">
    <source>
        <dbReference type="ARBA" id="ARBA00022568"/>
    </source>
</evidence>
<protein>
    <recommendedName>
        <fullName evidence="16">EF-hand domain-containing protein</fullName>
    </recommendedName>
</protein>
<keyword evidence="4" id="KW-0109">Calcium transport</keyword>
<dbReference type="Proteomes" id="UP001642484">
    <property type="component" value="Unassembled WGS sequence"/>
</dbReference>
<dbReference type="InterPro" id="IPR027359">
    <property type="entry name" value="Volt_channel_dom_sf"/>
</dbReference>
<dbReference type="PROSITE" id="PS50222">
    <property type="entry name" value="EF_HAND_2"/>
    <property type="match status" value="2"/>
</dbReference>
<dbReference type="Pfam" id="PF00520">
    <property type="entry name" value="Ion_trans"/>
    <property type="match status" value="2"/>
</dbReference>
<keyword evidence="3" id="KW-0597">Phosphoprotein</keyword>
<dbReference type="InterPro" id="IPR011992">
    <property type="entry name" value="EF-hand-dom_pair"/>
</dbReference>
<dbReference type="Gene3D" id="1.20.120.350">
    <property type="entry name" value="Voltage-gated potassium channels. Chain C"/>
    <property type="match status" value="2"/>
</dbReference>
<evidence type="ECO:0000256" key="6">
    <source>
        <dbReference type="ARBA" id="ARBA00022692"/>
    </source>
</evidence>
<keyword evidence="12" id="KW-0325">Glycoprotein</keyword>
<dbReference type="PANTHER" id="PTHR45628:SF7">
    <property type="entry name" value="VOLTAGE-DEPENDENT CALCIUM CHANNEL TYPE A SUBUNIT ALPHA-1"/>
    <property type="match status" value="1"/>
</dbReference>
<feature type="domain" description="EF-hand" evidence="16">
    <location>
        <begin position="872"/>
        <end position="907"/>
    </location>
</feature>
<keyword evidence="18" id="KW-1185">Reference proteome</keyword>
<dbReference type="SUPFAM" id="SSF47473">
    <property type="entry name" value="EF-hand"/>
    <property type="match status" value="2"/>
</dbReference>
<dbReference type="InterPro" id="IPR005821">
    <property type="entry name" value="Ion_trans_dom"/>
</dbReference>
<keyword evidence="7" id="KW-0106">Calcium</keyword>
<dbReference type="Gene3D" id="1.10.287.70">
    <property type="match status" value="2"/>
</dbReference>
<dbReference type="PANTHER" id="PTHR45628">
    <property type="entry name" value="VOLTAGE-DEPENDENT CALCIUM CHANNEL TYPE A SUBUNIT ALPHA-1"/>
    <property type="match status" value="1"/>
</dbReference>
<keyword evidence="8" id="KW-0851">Voltage-gated channel</keyword>
<keyword evidence="2" id="KW-0813">Transport</keyword>
<sequence length="968" mass="110091">MPSAFFYIDQIYAALFLIELVLRMISEGGPPFFFKSPNIAWNYLDLMINATSVLNLVSAVASTSNQDAETIKASGNMRIIRILRLTRIIRVVRIVKIVRFIRALRSLVDSIFCTMKVLLWSVLLLVMIMYVFAIVFTDVSSEYSRGFEEISEANLKFIREHFLDLERSIMTLFQSICNGIAWGEVADKLNELSRIWGYLYVTYIAFCLFAVLNVMTGMFCQSAIESAERDQELHIQTVLSTKQQQIETFMSMFERLQHDLGRRPTGNLTFMEFEELFCKPHIRSFFEALDVETKDAWTLFNLMDVSGSGDLEASEFVEGCMRLKGPARAIDVSLMIREQRRTRKKLLGRLAALLTRLHRSRVPMHTPVESETNDWTADWESRMDALLLANNVEDGGEGTLSGTLSSYWEAQLSASTPMPSSPRARPPSVIHAEIPENKAVPPNFRDREKASSSRLSRSSLASGRSRLSKQSATASTVSDSVFGRMFHVTRKPRVARSCAAAVDSVDVSMTSFDTNEEQMHKETLRESQKKRRTQQQEHLGQKKRWSVVASWSFEAFFALAIFSNSIFIGVEVHYAAHHANSSMPPVFFYIDQIYAGLFLVELVLRVMAEGRPFFFRSPNLAWNYLDLMINATSVLNLVSAVASTSSEDTETIKASGNMRIIRILRLTRVIRVVRIVKIVRFIRALRSLVHSIFGTMKVLLWSVLLLIMIMYVFAIVFTDVSNEYSSGFEEISEEHSQFLRKHFFDLERSIITLFQSICNGLNWGDVADKLNELSRVWGYLYIIYIAFCMFAVLNVMTGMFCQSAIESAERDQELHIQAVLSTKQQQIETFMSMFEMLQQDLGRRATGNLTFMEFEELFDKPHIRSFFEALDVETKDAWTLFNLMDISGSGDLEASEFVEGCMRLKGPARAIDVSLLLREQRRTRKKLLGRLVAAVGSLDGSLNAPSQGRGRIAVSTHHTQLSARDIDS</sequence>
<dbReference type="InterPro" id="IPR018247">
    <property type="entry name" value="EF_Hand_1_Ca_BS"/>
</dbReference>
<dbReference type="PROSITE" id="PS00018">
    <property type="entry name" value="EF_HAND_1"/>
    <property type="match status" value="2"/>
</dbReference>
<comment type="caution">
    <text evidence="17">The sequence shown here is derived from an EMBL/GenBank/DDBJ whole genome shotgun (WGS) entry which is preliminary data.</text>
</comment>